<organism evidence="3 4">
    <name type="scientific">Paenibacillus prosopidis</name>
    <dbReference type="NCBI Taxonomy" id="630520"/>
    <lineage>
        <taxon>Bacteria</taxon>
        <taxon>Bacillati</taxon>
        <taxon>Bacillota</taxon>
        <taxon>Bacilli</taxon>
        <taxon>Bacillales</taxon>
        <taxon>Paenibacillaceae</taxon>
        <taxon>Paenibacillus</taxon>
    </lineage>
</organism>
<evidence type="ECO:0000259" key="2">
    <source>
        <dbReference type="Pfam" id="PF13556"/>
    </source>
</evidence>
<gene>
    <name evidence="3" type="ORF">DFP97_107348</name>
</gene>
<feature type="transmembrane region" description="Helical" evidence="1">
    <location>
        <begin position="7"/>
        <end position="27"/>
    </location>
</feature>
<dbReference type="SUPFAM" id="SSF46689">
    <property type="entry name" value="Homeodomain-like"/>
    <property type="match status" value="1"/>
</dbReference>
<feature type="domain" description="PucR C-terminal helix-turn-helix" evidence="2">
    <location>
        <begin position="363"/>
        <end position="418"/>
    </location>
</feature>
<dbReference type="InterPro" id="IPR025736">
    <property type="entry name" value="PucR_C-HTH_dom"/>
</dbReference>
<name>A0A368W2K0_9BACL</name>
<dbReference type="Pfam" id="PF13556">
    <property type="entry name" value="HTH_30"/>
    <property type="match status" value="1"/>
</dbReference>
<dbReference type="PANTHER" id="PTHR33744">
    <property type="entry name" value="CARBOHYDRATE DIACID REGULATOR"/>
    <property type="match status" value="1"/>
</dbReference>
<dbReference type="InterPro" id="IPR042070">
    <property type="entry name" value="PucR_C-HTH_sf"/>
</dbReference>
<dbReference type="InterPro" id="IPR009057">
    <property type="entry name" value="Homeodomain-like_sf"/>
</dbReference>
<evidence type="ECO:0000313" key="4">
    <source>
        <dbReference type="Proteomes" id="UP000252415"/>
    </source>
</evidence>
<proteinExistence type="predicted"/>
<evidence type="ECO:0000313" key="3">
    <source>
        <dbReference type="EMBL" id="RCW48142.1"/>
    </source>
</evidence>
<keyword evidence="1" id="KW-0472">Membrane</keyword>
<dbReference type="AlphaFoldDB" id="A0A368W2K0"/>
<comment type="caution">
    <text evidence="3">The sequence shown here is derived from an EMBL/GenBank/DDBJ whole genome shotgun (WGS) entry which is preliminary data.</text>
</comment>
<dbReference type="Proteomes" id="UP000252415">
    <property type="component" value="Unassembled WGS sequence"/>
</dbReference>
<keyword evidence="1" id="KW-1133">Transmembrane helix</keyword>
<accession>A0A368W2K0</accession>
<keyword evidence="4" id="KW-1185">Reference proteome</keyword>
<keyword evidence="1" id="KW-0812">Transmembrane</keyword>
<dbReference type="InterPro" id="IPR051448">
    <property type="entry name" value="CdaR-like_regulators"/>
</dbReference>
<dbReference type="EMBL" id="QPJD01000007">
    <property type="protein sequence ID" value="RCW48142.1"/>
    <property type="molecule type" value="Genomic_DNA"/>
</dbReference>
<dbReference type="PANTHER" id="PTHR33744:SF15">
    <property type="entry name" value="CARBOHYDRATE DIACID REGULATOR"/>
    <property type="match status" value="1"/>
</dbReference>
<sequence>MTKKSVIIKYQKIIIINIIFYILWRYVTCAAKGRRKPLTLVEIGDREMSTTDWLKPLQHILNCPVQVVTKSMLEWSDLLRDAEAVWLGEKKDQPPTEGQRAEKNGMTWIVTASNDYSVELLEINNPSLSVTEKELISWTLKRGRSDLTQLKAAALSETERNALKLSEWIQKQLEADEPAYSLPDHLTVGSRLFNEMIPFLLVTEQSNTKQAVYTELEKLLHSFLSEDVLLIPLKSQEWLIWGPLSLLRDEDSDTFDDQEEETIEDSLASIGSGLHEMLASEWIGECHLAVTHPTTPAKGIVETTILLRETINLGRKFHVGTNIHLPWMLQLERLLNAIPEAQRSKYLEQSLKRADLFVESEMLSTLETFFTLDCNVSETAKKLYIHRNTLLYRLDKLKQETGLDVRQFRDAVLVKIILLLYKVTKRN</sequence>
<protein>
    <submittedName>
        <fullName evidence="3">Carbohydrate diacid regulator</fullName>
    </submittedName>
</protein>
<reference evidence="3 4" key="1">
    <citation type="submission" date="2018-07" db="EMBL/GenBank/DDBJ databases">
        <title>Genomic Encyclopedia of Type Strains, Phase III (KMG-III): the genomes of soil and plant-associated and newly described type strains.</title>
        <authorList>
            <person name="Whitman W."/>
        </authorList>
    </citation>
    <scope>NUCLEOTIDE SEQUENCE [LARGE SCALE GENOMIC DNA]</scope>
    <source>
        <strain evidence="3 4">CECT 7506</strain>
    </source>
</reference>
<evidence type="ECO:0000256" key="1">
    <source>
        <dbReference type="SAM" id="Phobius"/>
    </source>
</evidence>
<dbReference type="Gene3D" id="1.10.10.2840">
    <property type="entry name" value="PucR C-terminal helix-turn-helix domain"/>
    <property type="match status" value="1"/>
</dbReference>